<protein>
    <submittedName>
        <fullName evidence="3">Uncharacterized protein</fullName>
    </submittedName>
</protein>
<organism evidence="3 4">
    <name type="scientific">Symbiodinium natans</name>
    <dbReference type="NCBI Taxonomy" id="878477"/>
    <lineage>
        <taxon>Eukaryota</taxon>
        <taxon>Sar</taxon>
        <taxon>Alveolata</taxon>
        <taxon>Dinophyceae</taxon>
        <taxon>Suessiales</taxon>
        <taxon>Symbiodiniaceae</taxon>
        <taxon>Symbiodinium</taxon>
    </lineage>
</organism>
<dbReference type="AlphaFoldDB" id="A0A812VAT8"/>
<proteinExistence type="predicted"/>
<keyword evidence="1" id="KW-0175">Coiled coil</keyword>
<feature type="region of interest" description="Disordered" evidence="2">
    <location>
        <begin position="938"/>
        <end position="1025"/>
    </location>
</feature>
<sequence length="1069" mass="118815">MDLGREEDNDFLPLYQLSSSSGLDAGWREETVEPGMYTFVSGHHRARAMYGIALWCRKLIVCASLTCRVRCVLPRPGFHNQEQAATDEWKWALAMMAKVPCTIEEMTLTQASLARCAKNLITTTAFTYVQLLFQQLLRKEIAGLADDEKIFGWKQLRSIFKRAEIFPKSWWKPPLLLPSERERSGATSMQPACQLAFVRRIVAEAWQRMLRQIALPDVHKAIESWLENHEKATSAELTKAAAGISIAKVDSAKRAQVKAFALGAAFPALFTGLQAVYEQPAAGLHLSEREQNAVLDAFSAGLLDGVLKANQPVRTWPLVTRLKAQEAETAKKAKEAELAQQIREQRKQLDDALQKKEDLRLMLADSGRLLVQGFLFVAYKTIEDIMGVQMQLLRKQVENVWLHARDKGAEMVSEACELIAGSHKRKQEQKQQEAARRFQITDLRPGQDKVPLTWLDLANGKKVVTCIDFNLPSLRGAEEDWEDQCVLAAAVEAVLDPVWTSELLVILLPVAVPGQYHLEILTSTELMCLQRLQGTMEVRRRVVNLPDQPPFGAGTVLQILVACRKTGPEWAQAMAKWAASCRSTQAPCDFRPTLRSVHRHAVSAPDSFGVVFFKWLLQDFLGLGKSDKDILIAEVEASQGQLFEALLELVPSAAYVGGVIASHSRGAALKSKAEALMDEAEPLLPRPAGRPLKQTLSKTTETLESLNATAAQWDVFTMNSAPSELATLCQQWTSAWRVLTTNFEKHQKSPLHTDGPGAFLTDGPKDHAQSRSPRKCFSREWTPEQRIVDTMRSALKENHLAVYPAKDFAAGDTVISLAGKWLSESELAKGSEYSKAIMLQFMEGASTALKLFLPLREGADLFASLHFLDPAYKASLDDGDEGLDRPAQIHVLESSFLFSTTADPVLELKASKALGAFQCELGVCFQRYNAVPPLQPQLQSAKRKAAPPVPDQQQQEPADDIDKDAKCQALVPEEDQQKQPGMKRPALAVESEQQEAPTKQAKAKKKPAASKRARKAPAAEDEISAARSHPLFRQFIAEAFDGKEEMFGLDEEQDMYMWVAFVELYEAAD</sequence>
<feature type="compositionally biased region" description="Basic residues" evidence="2">
    <location>
        <begin position="1001"/>
        <end position="1015"/>
    </location>
</feature>
<name>A0A812VAT8_9DINO</name>
<keyword evidence="4" id="KW-1185">Reference proteome</keyword>
<reference evidence="3" key="1">
    <citation type="submission" date="2021-02" db="EMBL/GenBank/DDBJ databases">
        <authorList>
            <person name="Dougan E. K."/>
            <person name="Rhodes N."/>
            <person name="Thang M."/>
            <person name="Chan C."/>
        </authorList>
    </citation>
    <scope>NUCLEOTIDE SEQUENCE</scope>
</reference>
<evidence type="ECO:0000256" key="2">
    <source>
        <dbReference type="SAM" id="MobiDB-lite"/>
    </source>
</evidence>
<evidence type="ECO:0000313" key="3">
    <source>
        <dbReference type="EMBL" id="CAE7608925.1"/>
    </source>
</evidence>
<dbReference type="Proteomes" id="UP000604046">
    <property type="component" value="Unassembled WGS sequence"/>
</dbReference>
<comment type="caution">
    <text evidence="3">The sequence shown here is derived from an EMBL/GenBank/DDBJ whole genome shotgun (WGS) entry which is preliminary data.</text>
</comment>
<evidence type="ECO:0000313" key="4">
    <source>
        <dbReference type="Proteomes" id="UP000604046"/>
    </source>
</evidence>
<evidence type="ECO:0000256" key="1">
    <source>
        <dbReference type="SAM" id="Coils"/>
    </source>
</evidence>
<feature type="region of interest" description="Disordered" evidence="2">
    <location>
        <begin position="747"/>
        <end position="776"/>
    </location>
</feature>
<accession>A0A812VAT8</accession>
<dbReference type="EMBL" id="CAJNDS010002819">
    <property type="protein sequence ID" value="CAE7608925.1"/>
    <property type="molecule type" value="Genomic_DNA"/>
</dbReference>
<gene>
    <name evidence="3" type="ORF">SNAT2548_LOCUS34617</name>
</gene>
<feature type="coiled-coil region" evidence="1">
    <location>
        <begin position="324"/>
        <end position="362"/>
    </location>
</feature>